<sequence>MACGLQCARESRWVCVRGHMRVSSASLVERRFARRARRAVVRPTQRFPRLRRRRRASRCIWPGHSERLLVEGRRGRGWRARNLVGGGQTCGVRTASAGRFRRGMLVAWRVRGRSSASVRSPGGQHSGTGSVARWGGEGAFTAARTACACSSELCTRCCVHSVRARPRNQAVRSPLEPRVPFDKSSPSAHTARWRDAVRTMSSGSPMLVNTRARRPARFVVCRDERVERRRRREVRRRRARFGGSSGKRERRTEPASRLARPRKQSERVVRC</sequence>
<comment type="caution">
    <text evidence="2">The sequence shown here is derived from an EMBL/GenBank/DDBJ whole genome shotgun (WGS) entry which is preliminary data.</text>
</comment>
<protein>
    <submittedName>
        <fullName evidence="2">Uncharacterized protein</fullName>
    </submittedName>
</protein>
<reference evidence="2 3" key="1">
    <citation type="journal article" date="2018" name="Elife">
        <title>Functional genomics of lipid metabolism in the oleaginous yeast Rhodosporidium toruloides.</title>
        <authorList>
            <person name="Coradetti S.T."/>
            <person name="Pinel D."/>
            <person name="Geiselman G."/>
            <person name="Ito M."/>
            <person name="Mondo S."/>
            <person name="Reilly M.C."/>
            <person name="Cheng Y.F."/>
            <person name="Bauer S."/>
            <person name="Grigoriev I."/>
            <person name="Gladden J.M."/>
            <person name="Simmons B.A."/>
            <person name="Brem R."/>
            <person name="Arkin A.P."/>
            <person name="Skerker J.M."/>
        </authorList>
    </citation>
    <scope>NUCLEOTIDE SEQUENCE [LARGE SCALE GENOMIC DNA]</scope>
    <source>
        <strain evidence="2 3">NBRC 0880</strain>
    </source>
</reference>
<accession>A0A2T0AEQ8</accession>
<name>A0A2T0AEQ8_RHOTO</name>
<dbReference type="AlphaFoldDB" id="A0A2T0AEQ8"/>
<gene>
    <name evidence="2" type="ORF">AAT19DRAFT_11905</name>
</gene>
<dbReference type="EMBL" id="LCTV02000002">
    <property type="protein sequence ID" value="PRQ76487.1"/>
    <property type="molecule type" value="Genomic_DNA"/>
</dbReference>
<feature type="region of interest" description="Disordered" evidence="1">
    <location>
        <begin position="168"/>
        <end position="194"/>
    </location>
</feature>
<dbReference type="Proteomes" id="UP000239560">
    <property type="component" value="Unassembled WGS sequence"/>
</dbReference>
<evidence type="ECO:0000256" key="1">
    <source>
        <dbReference type="SAM" id="MobiDB-lite"/>
    </source>
</evidence>
<feature type="region of interest" description="Disordered" evidence="1">
    <location>
        <begin position="232"/>
        <end position="271"/>
    </location>
</feature>
<organism evidence="2 3">
    <name type="scientific">Rhodotorula toruloides</name>
    <name type="common">Yeast</name>
    <name type="synonym">Rhodosporidium toruloides</name>
    <dbReference type="NCBI Taxonomy" id="5286"/>
    <lineage>
        <taxon>Eukaryota</taxon>
        <taxon>Fungi</taxon>
        <taxon>Dikarya</taxon>
        <taxon>Basidiomycota</taxon>
        <taxon>Pucciniomycotina</taxon>
        <taxon>Microbotryomycetes</taxon>
        <taxon>Sporidiobolales</taxon>
        <taxon>Sporidiobolaceae</taxon>
        <taxon>Rhodotorula</taxon>
    </lineage>
</organism>
<proteinExistence type="predicted"/>
<evidence type="ECO:0000313" key="3">
    <source>
        <dbReference type="Proteomes" id="UP000239560"/>
    </source>
</evidence>
<evidence type="ECO:0000313" key="2">
    <source>
        <dbReference type="EMBL" id="PRQ76487.1"/>
    </source>
</evidence>